<evidence type="ECO:0000256" key="1">
    <source>
        <dbReference type="SAM" id="Coils"/>
    </source>
</evidence>
<accession>A0A4U7JJJ0</accession>
<evidence type="ECO:0000259" key="4">
    <source>
        <dbReference type="Pfam" id="PF13490"/>
    </source>
</evidence>
<evidence type="ECO:0000256" key="2">
    <source>
        <dbReference type="SAM" id="MobiDB-lite"/>
    </source>
</evidence>
<dbReference type="InterPro" id="IPR027383">
    <property type="entry name" value="Znf_put"/>
</dbReference>
<evidence type="ECO:0000313" key="6">
    <source>
        <dbReference type="Proteomes" id="UP000306409"/>
    </source>
</evidence>
<protein>
    <submittedName>
        <fullName evidence="5">Zf-HC2 domain-containing protein</fullName>
    </submittedName>
</protein>
<evidence type="ECO:0000256" key="3">
    <source>
        <dbReference type="SAM" id="Phobius"/>
    </source>
</evidence>
<feature type="region of interest" description="Disordered" evidence="2">
    <location>
        <begin position="138"/>
        <end position="189"/>
    </location>
</feature>
<keyword evidence="1" id="KW-0175">Coiled coil</keyword>
<keyword evidence="3" id="KW-1133">Transmembrane helix</keyword>
<feature type="coiled-coil region" evidence="1">
    <location>
        <begin position="365"/>
        <end position="416"/>
    </location>
</feature>
<proteinExistence type="predicted"/>
<dbReference type="KEGG" id="rher:EHE19_008140"/>
<dbReference type="RefSeq" id="WP_137696410.1">
    <property type="nucleotide sequence ID" value="NZ_CP061336.1"/>
</dbReference>
<keyword evidence="6" id="KW-1185">Reference proteome</keyword>
<feature type="domain" description="Putative zinc-finger" evidence="4">
    <location>
        <begin position="4"/>
        <end position="37"/>
    </location>
</feature>
<organism evidence="5 6">
    <name type="scientific">Ruminiclostridium herbifermentans</name>
    <dbReference type="NCBI Taxonomy" id="2488810"/>
    <lineage>
        <taxon>Bacteria</taxon>
        <taxon>Bacillati</taxon>
        <taxon>Bacillota</taxon>
        <taxon>Clostridia</taxon>
        <taxon>Eubacteriales</taxon>
        <taxon>Oscillospiraceae</taxon>
        <taxon>Ruminiclostridium</taxon>
    </lineage>
</organism>
<sequence length="421" mass="47601">MNFCKDCDEYISLYLDELLDDETKSDFLEHMEQCSQCSAKFEDALFCAELCKEEQEIPLPENFSETLHIRLQQVSESTNKNNTREKLAFIIKSKRLIASLSTAAVLVISLLAYNLMPSMVTKDQSTANYSETAQMEMSKMAEDTDNSGDISVNSEEEKSIQAKANGENNISSTNDTKEAAAGGPSEDAKIKITFSEPATADKKEDTIADNSFKMRTFEDRENTESGSKDVLLENDTLQYSILGNNLDTKEYISNYSEIKMEVSAEGTEIEKLKLLMNDVGASELHIFADNNIVEDSNMIFAGSPDKDNSNVSTNEIAEAFVTDPEYIDYYLTLNQYSLLEAKAAKYHLEFNSKTDIIKKDVTHIYNEINKKQEEIDNKITNASKNNEDVSVYQAEKERLTEELNKITNEKEIVVLRIYLVY</sequence>
<evidence type="ECO:0000313" key="5">
    <source>
        <dbReference type="EMBL" id="QNU68362.1"/>
    </source>
</evidence>
<dbReference type="OrthoDB" id="9808253at2"/>
<dbReference type="Proteomes" id="UP000306409">
    <property type="component" value="Chromosome"/>
</dbReference>
<reference evidence="5 6" key="1">
    <citation type="submission" date="2020-09" db="EMBL/GenBank/DDBJ databases">
        <title>Characterization and genome sequencing of Ruminiclostridium sp. nov. MA18.</title>
        <authorList>
            <person name="Rettenmaier R."/>
            <person name="Kowollik M.-L."/>
            <person name="Liebl W."/>
            <person name="Zverlov V."/>
        </authorList>
    </citation>
    <scope>NUCLEOTIDE SEQUENCE [LARGE SCALE GENOMIC DNA]</scope>
    <source>
        <strain evidence="5 6">MA18</strain>
    </source>
</reference>
<keyword evidence="3" id="KW-0812">Transmembrane</keyword>
<dbReference type="AlphaFoldDB" id="A0A4U7JJJ0"/>
<dbReference type="EMBL" id="CP061336">
    <property type="protein sequence ID" value="QNU68362.1"/>
    <property type="molecule type" value="Genomic_DNA"/>
</dbReference>
<gene>
    <name evidence="5" type="ORF">EHE19_008140</name>
</gene>
<keyword evidence="3" id="KW-0472">Membrane</keyword>
<feature type="transmembrane region" description="Helical" evidence="3">
    <location>
        <begin position="96"/>
        <end position="116"/>
    </location>
</feature>
<dbReference type="Pfam" id="PF13490">
    <property type="entry name" value="zf-HC2"/>
    <property type="match status" value="1"/>
</dbReference>
<name>A0A4U7JJJ0_9FIRM</name>